<evidence type="ECO:0000259" key="1">
    <source>
        <dbReference type="Pfam" id="PF20266"/>
    </source>
</evidence>
<reference evidence="2" key="1">
    <citation type="submission" date="2021-02" db="EMBL/GenBank/DDBJ databases">
        <authorList>
            <person name="Nowell W R."/>
        </authorList>
    </citation>
    <scope>NUCLEOTIDE SEQUENCE</scope>
</reference>
<dbReference type="Proteomes" id="UP000663829">
    <property type="component" value="Unassembled WGS sequence"/>
</dbReference>
<dbReference type="EMBL" id="CAJOBC010011540">
    <property type="protein sequence ID" value="CAF4008506.1"/>
    <property type="molecule type" value="Genomic_DNA"/>
</dbReference>
<name>A0A814ZML1_9BILA</name>
<accession>A0A814ZML1</accession>
<dbReference type="EMBL" id="CAJNOQ010010136">
    <property type="protein sequence ID" value="CAF1243878.1"/>
    <property type="molecule type" value="Genomic_DNA"/>
</dbReference>
<organism evidence="2 4">
    <name type="scientific">Didymodactylos carnosus</name>
    <dbReference type="NCBI Taxonomy" id="1234261"/>
    <lineage>
        <taxon>Eukaryota</taxon>
        <taxon>Metazoa</taxon>
        <taxon>Spiralia</taxon>
        <taxon>Gnathifera</taxon>
        <taxon>Rotifera</taxon>
        <taxon>Eurotatoria</taxon>
        <taxon>Bdelloidea</taxon>
        <taxon>Philodinida</taxon>
        <taxon>Philodinidae</taxon>
        <taxon>Didymodactylos</taxon>
    </lineage>
</organism>
<sequence>MVQHEVSYLHEKGHIPSYFITTSVLWLCELSKLNDSTSTDYDQLTIKLANMWLDLACQLLNTGVSEHYFIQNLNILEPYSESLNEAKHILKKDARYEINHSLIQTVTRKSTHKRTLNRHSITSDHSVTENHPRGQTTINSAINQEIVQDILINILKTTENKR</sequence>
<comment type="caution">
    <text evidence="2">The sequence shown here is derived from an EMBL/GenBank/DDBJ whole genome shotgun (WGS) entry which is preliminary data.</text>
</comment>
<evidence type="ECO:0000313" key="4">
    <source>
        <dbReference type="Proteomes" id="UP000663829"/>
    </source>
</evidence>
<protein>
    <recommendedName>
        <fullName evidence="1">Mab-21-like HhH/H2TH-like domain-containing protein</fullName>
    </recommendedName>
</protein>
<dbReference type="OrthoDB" id="5969966at2759"/>
<evidence type="ECO:0000313" key="3">
    <source>
        <dbReference type="EMBL" id="CAF4008506.1"/>
    </source>
</evidence>
<evidence type="ECO:0000313" key="2">
    <source>
        <dbReference type="EMBL" id="CAF1243878.1"/>
    </source>
</evidence>
<dbReference type="Pfam" id="PF20266">
    <property type="entry name" value="Mab-21_C"/>
    <property type="match status" value="1"/>
</dbReference>
<dbReference type="Proteomes" id="UP000681722">
    <property type="component" value="Unassembled WGS sequence"/>
</dbReference>
<dbReference type="Gene3D" id="1.10.1410.40">
    <property type="match status" value="1"/>
</dbReference>
<dbReference type="InterPro" id="IPR046906">
    <property type="entry name" value="Mab-21_HhH/H2TH-like"/>
</dbReference>
<feature type="domain" description="Mab-21-like HhH/H2TH-like" evidence="1">
    <location>
        <begin position="11"/>
        <end position="82"/>
    </location>
</feature>
<dbReference type="AlphaFoldDB" id="A0A814ZML1"/>
<keyword evidence="4" id="KW-1185">Reference proteome</keyword>
<gene>
    <name evidence="2" type="ORF">GPM918_LOCUS25793</name>
    <name evidence="3" type="ORF">SRO942_LOCUS25837</name>
</gene>
<proteinExistence type="predicted"/>